<dbReference type="KEGG" id="crie:AK829_09770"/>
<organism evidence="6 7">
    <name type="scientific">Corynebacterium riegelii</name>
    <dbReference type="NCBI Taxonomy" id="156976"/>
    <lineage>
        <taxon>Bacteria</taxon>
        <taxon>Bacillati</taxon>
        <taxon>Actinomycetota</taxon>
        <taxon>Actinomycetes</taxon>
        <taxon>Mycobacteriales</taxon>
        <taxon>Corynebacteriaceae</taxon>
        <taxon>Corynebacterium</taxon>
    </lineage>
</organism>
<feature type="domain" description="HTH tetR-type" evidence="5">
    <location>
        <begin position="6"/>
        <end position="66"/>
    </location>
</feature>
<dbReference type="InterPro" id="IPR009057">
    <property type="entry name" value="Homeodomain-like_sf"/>
</dbReference>
<name>A0A0K1REY2_9CORY</name>
<dbReference type="Gene3D" id="1.10.357.10">
    <property type="entry name" value="Tetracycline Repressor, domain 2"/>
    <property type="match status" value="1"/>
</dbReference>
<dbReference type="PANTHER" id="PTHR30055:SF234">
    <property type="entry name" value="HTH-TYPE TRANSCRIPTIONAL REGULATOR BETI"/>
    <property type="match status" value="1"/>
</dbReference>
<evidence type="ECO:0000256" key="4">
    <source>
        <dbReference type="PROSITE-ProRule" id="PRU00335"/>
    </source>
</evidence>
<evidence type="ECO:0000313" key="6">
    <source>
        <dbReference type="EMBL" id="AKV59982.1"/>
    </source>
</evidence>
<dbReference type="AlphaFoldDB" id="A0A0K1REY2"/>
<evidence type="ECO:0000313" key="7">
    <source>
        <dbReference type="Proteomes" id="UP000060016"/>
    </source>
</evidence>
<gene>
    <name evidence="6" type="ORF">AK829_09770</name>
</gene>
<dbReference type="SUPFAM" id="SSF46689">
    <property type="entry name" value="Homeodomain-like"/>
    <property type="match status" value="1"/>
</dbReference>
<feature type="DNA-binding region" description="H-T-H motif" evidence="4">
    <location>
        <begin position="29"/>
        <end position="48"/>
    </location>
</feature>
<keyword evidence="3" id="KW-0804">Transcription</keyword>
<dbReference type="InterPro" id="IPR050109">
    <property type="entry name" value="HTH-type_TetR-like_transc_reg"/>
</dbReference>
<evidence type="ECO:0000256" key="3">
    <source>
        <dbReference type="ARBA" id="ARBA00023163"/>
    </source>
</evidence>
<keyword evidence="2 4" id="KW-0238">DNA-binding</keyword>
<accession>A0A0K1REY2</accession>
<dbReference type="PROSITE" id="PS50977">
    <property type="entry name" value="HTH_TETR_2"/>
    <property type="match status" value="1"/>
</dbReference>
<dbReference type="PATRIC" id="fig|156976.3.peg.1965"/>
<dbReference type="PANTHER" id="PTHR30055">
    <property type="entry name" value="HTH-TYPE TRANSCRIPTIONAL REGULATOR RUTR"/>
    <property type="match status" value="1"/>
</dbReference>
<keyword evidence="7" id="KW-1185">Reference proteome</keyword>
<proteinExistence type="predicted"/>
<reference evidence="6 7" key="1">
    <citation type="submission" date="2015-08" db="EMBL/GenBank/DDBJ databases">
        <authorList>
            <person name="Babu N.S."/>
            <person name="Beckwith C.J."/>
            <person name="Beseler K.G."/>
            <person name="Brison A."/>
            <person name="Carone J.V."/>
            <person name="Caskin T.P."/>
            <person name="Diamond M."/>
            <person name="Durham M.E."/>
            <person name="Foxe J.M."/>
            <person name="Go M."/>
            <person name="Henderson B.A."/>
            <person name="Jones I.B."/>
            <person name="McGettigan J.A."/>
            <person name="Micheletti S.J."/>
            <person name="Nasrallah M.E."/>
            <person name="Ortiz D."/>
            <person name="Piller C.R."/>
            <person name="Privatt S.R."/>
            <person name="Schneider S.L."/>
            <person name="Sharp S."/>
            <person name="Smith T.C."/>
            <person name="Stanton J.D."/>
            <person name="Ullery H.E."/>
            <person name="Wilson R.J."/>
            <person name="Serrano M.G."/>
            <person name="Buck G."/>
            <person name="Lee V."/>
            <person name="Wang Y."/>
            <person name="Carvalho R."/>
            <person name="Voegtly L."/>
            <person name="Shi R."/>
            <person name="Duckworth R."/>
            <person name="Johnson A."/>
            <person name="Loviza R."/>
            <person name="Walstead R."/>
            <person name="Shah Z."/>
            <person name="Kiflezghi M."/>
            <person name="Wade K."/>
            <person name="Ball S.L."/>
            <person name="Bradley K.W."/>
            <person name="Asai D.J."/>
            <person name="Bowman C.A."/>
            <person name="Russell D.A."/>
            <person name="Pope W.H."/>
            <person name="Jacobs-Sera D."/>
            <person name="Hendrix R.W."/>
            <person name="Hatfull G.F."/>
        </authorList>
    </citation>
    <scope>NUCLEOTIDE SEQUENCE [LARGE SCALE GENOMIC DNA]</scope>
    <source>
        <strain evidence="6 7">PUDD_83A45</strain>
    </source>
</reference>
<evidence type="ECO:0000256" key="1">
    <source>
        <dbReference type="ARBA" id="ARBA00023015"/>
    </source>
</evidence>
<evidence type="ECO:0000259" key="5">
    <source>
        <dbReference type="PROSITE" id="PS50977"/>
    </source>
</evidence>
<dbReference type="GO" id="GO:0000976">
    <property type="term" value="F:transcription cis-regulatory region binding"/>
    <property type="evidence" value="ECO:0007669"/>
    <property type="project" value="TreeGrafter"/>
</dbReference>
<protein>
    <recommendedName>
        <fullName evidence="5">HTH tetR-type domain-containing protein</fullName>
    </recommendedName>
</protein>
<dbReference type="Proteomes" id="UP000060016">
    <property type="component" value="Chromosome"/>
</dbReference>
<dbReference type="InterPro" id="IPR036271">
    <property type="entry name" value="Tet_transcr_reg_TetR-rel_C_sf"/>
</dbReference>
<keyword evidence="1" id="KW-0805">Transcription regulation</keyword>
<dbReference type="EMBL" id="CP012342">
    <property type="protein sequence ID" value="AKV59982.1"/>
    <property type="molecule type" value="Genomic_DNA"/>
</dbReference>
<dbReference type="GO" id="GO:0003700">
    <property type="term" value="F:DNA-binding transcription factor activity"/>
    <property type="evidence" value="ECO:0007669"/>
    <property type="project" value="TreeGrafter"/>
</dbReference>
<dbReference type="SUPFAM" id="SSF48498">
    <property type="entry name" value="Tetracyclin repressor-like, C-terminal domain"/>
    <property type="match status" value="1"/>
</dbReference>
<evidence type="ECO:0000256" key="2">
    <source>
        <dbReference type="ARBA" id="ARBA00023125"/>
    </source>
</evidence>
<dbReference type="InterPro" id="IPR001647">
    <property type="entry name" value="HTH_TetR"/>
</dbReference>
<sequence length="194" mass="21742">MRADARLKRAQIITTAMEHYRTKPASQVTLESIAADAGVGIATLYRHFPSRAALREACAIGFIELLEEYLQKTVQEFDSNPEEKWDTFVLTLMDYGVGMLVGALVADLPSTDDCEMESEYEEFFQRLGELLHKAAAHKLIDPDLTPIEFATELIVVTRPMDEQFTALFPDVRQRLVRHLLTAWRAAGAAQGAVN</sequence>
<dbReference type="STRING" id="156976.AK829_09770"/>
<dbReference type="Pfam" id="PF00440">
    <property type="entry name" value="TetR_N"/>
    <property type="match status" value="1"/>
</dbReference>